<evidence type="ECO:0000256" key="12">
    <source>
        <dbReference type="ARBA" id="ARBA00023224"/>
    </source>
</evidence>
<dbReference type="SUPFAM" id="SSF81321">
    <property type="entry name" value="Family A G protein-coupled receptor-like"/>
    <property type="match status" value="1"/>
</dbReference>
<dbReference type="GO" id="GO:0005886">
    <property type="term" value="C:plasma membrane"/>
    <property type="evidence" value="ECO:0007669"/>
    <property type="project" value="UniProtKB-SubCell"/>
</dbReference>
<protein>
    <recommendedName>
        <fullName evidence="14">Olfactory receptor</fullName>
    </recommendedName>
</protein>
<reference evidence="16" key="1">
    <citation type="submission" date="2025-08" db="UniProtKB">
        <authorList>
            <consortium name="Ensembl"/>
        </authorList>
    </citation>
    <scope>IDENTIFICATION</scope>
</reference>
<evidence type="ECO:0000256" key="13">
    <source>
        <dbReference type="RuleBase" id="RU000688"/>
    </source>
</evidence>
<evidence type="ECO:0000256" key="10">
    <source>
        <dbReference type="ARBA" id="ARBA00023157"/>
    </source>
</evidence>
<dbReference type="Pfam" id="PF13853">
    <property type="entry name" value="7tm_4"/>
    <property type="match status" value="1"/>
</dbReference>
<evidence type="ECO:0000313" key="16">
    <source>
        <dbReference type="Ensembl" id="ENSSPUP00000000453.1"/>
    </source>
</evidence>
<keyword evidence="11 13" id="KW-0675">Receptor</keyword>
<feature type="transmembrane region" description="Helical" evidence="14">
    <location>
        <begin position="27"/>
        <end position="49"/>
    </location>
</feature>
<feature type="transmembrane region" description="Helical" evidence="14">
    <location>
        <begin position="100"/>
        <end position="121"/>
    </location>
</feature>
<keyword evidence="8 13" id="KW-0297">G-protein coupled receptor</keyword>
<feature type="transmembrane region" description="Helical" evidence="14">
    <location>
        <begin position="238"/>
        <end position="261"/>
    </location>
</feature>
<keyword evidence="17" id="KW-1185">Reference proteome</keyword>
<evidence type="ECO:0000256" key="14">
    <source>
        <dbReference type="RuleBase" id="RU363047"/>
    </source>
</evidence>
<dbReference type="AlphaFoldDB" id="A0A8D0G683"/>
<evidence type="ECO:0000256" key="1">
    <source>
        <dbReference type="ARBA" id="ARBA00002936"/>
    </source>
</evidence>
<keyword evidence="3 14" id="KW-1003">Cell membrane</keyword>
<evidence type="ECO:0000256" key="7">
    <source>
        <dbReference type="ARBA" id="ARBA00022989"/>
    </source>
</evidence>
<reference evidence="16" key="2">
    <citation type="submission" date="2025-09" db="UniProtKB">
        <authorList>
            <consortium name="Ensembl"/>
        </authorList>
    </citation>
    <scope>IDENTIFICATION</scope>
</reference>
<evidence type="ECO:0000256" key="11">
    <source>
        <dbReference type="ARBA" id="ARBA00023170"/>
    </source>
</evidence>
<evidence type="ECO:0000256" key="5">
    <source>
        <dbReference type="ARBA" id="ARBA00022692"/>
    </source>
</evidence>
<comment type="similarity">
    <text evidence="13">Belongs to the G-protein coupled receptor 1 family.</text>
</comment>
<dbReference type="GeneTree" id="ENSGT00940000162852"/>
<evidence type="ECO:0000256" key="8">
    <source>
        <dbReference type="ARBA" id="ARBA00023040"/>
    </source>
</evidence>
<dbReference type="PROSITE" id="PS50262">
    <property type="entry name" value="G_PROTEIN_RECEP_F1_2"/>
    <property type="match status" value="1"/>
</dbReference>
<dbReference type="InterPro" id="IPR000276">
    <property type="entry name" value="GPCR_Rhodpsn"/>
</dbReference>
<name>A0A8D0G683_SPHPU</name>
<organism evidence="16 17">
    <name type="scientific">Sphenodon punctatus</name>
    <name type="common">Tuatara</name>
    <name type="synonym">Hatteria punctata</name>
    <dbReference type="NCBI Taxonomy" id="8508"/>
    <lineage>
        <taxon>Eukaryota</taxon>
        <taxon>Metazoa</taxon>
        <taxon>Chordata</taxon>
        <taxon>Craniata</taxon>
        <taxon>Vertebrata</taxon>
        <taxon>Euteleostomi</taxon>
        <taxon>Lepidosauria</taxon>
        <taxon>Sphenodontia</taxon>
        <taxon>Sphenodontidae</taxon>
        <taxon>Sphenodon</taxon>
    </lineage>
</organism>
<dbReference type="Gene3D" id="1.20.1070.10">
    <property type="entry name" value="Rhodopsin 7-helix transmembrane proteins"/>
    <property type="match status" value="1"/>
</dbReference>
<evidence type="ECO:0000256" key="2">
    <source>
        <dbReference type="ARBA" id="ARBA00004651"/>
    </source>
</evidence>
<keyword evidence="6 14" id="KW-0552">Olfaction</keyword>
<sequence>MDDGNKTDIPGFVLLGLSTVPELQEPLSILFLFTYLLALLGNLLMVLLIRLDARLLHAPMYLFLSHLSLSDVGFASSTVPKMVQNMVTQTKTISHGGCLAQLYFFLAFGNTDSFLLAAMAYDRYAAICRPLHYTILMSPKRCLLLAGGCWLLGFLHSLLYTLMMSRLSFCASRVIPHFFCDLQPLLKLSCSNTASIQMVVFTEGTLTMVGPFLLILLSYLLILSKVMKVPTATGKRKAFSTCSAHLTTVALFFGSVIAVYIRPSSTYSTPKARVVAVVYTAVTPMLNPFIYSLRNSEVQGALRKVCKREGSGP</sequence>
<comment type="subcellular location">
    <subcellularLocation>
        <location evidence="2 14">Cell membrane</location>
        <topology evidence="2 14">Multi-pass membrane protein</topology>
    </subcellularLocation>
</comment>
<feature type="transmembrane region" description="Helical" evidence="14">
    <location>
        <begin position="208"/>
        <end position="226"/>
    </location>
</feature>
<dbReference type="GO" id="GO:0004930">
    <property type="term" value="F:G protein-coupled receptor activity"/>
    <property type="evidence" value="ECO:0007669"/>
    <property type="project" value="UniProtKB-KW"/>
</dbReference>
<feature type="domain" description="G-protein coupled receptors family 1 profile" evidence="15">
    <location>
        <begin position="41"/>
        <end position="291"/>
    </location>
</feature>
<dbReference type="Proteomes" id="UP000694392">
    <property type="component" value="Unplaced"/>
</dbReference>
<accession>A0A8D0G683</accession>
<evidence type="ECO:0000256" key="3">
    <source>
        <dbReference type="ARBA" id="ARBA00022475"/>
    </source>
</evidence>
<proteinExistence type="inferred from homology"/>
<dbReference type="InterPro" id="IPR017452">
    <property type="entry name" value="GPCR_Rhodpsn_7TM"/>
</dbReference>
<evidence type="ECO:0000259" key="15">
    <source>
        <dbReference type="PROSITE" id="PS50262"/>
    </source>
</evidence>
<evidence type="ECO:0000256" key="6">
    <source>
        <dbReference type="ARBA" id="ARBA00022725"/>
    </source>
</evidence>
<keyword evidence="7 14" id="KW-1133">Transmembrane helix</keyword>
<dbReference type="InterPro" id="IPR000725">
    <property type="entry name" value="Olfact_rcpt"/>
</dbReference>
<keyword evidence="4 14" id="KW-0716">Sensory transduction</keyword>
<comment type="function">
    <text evidence="1">Odorant receptor.</text>
</comment>
<keyword evidence="5 13" id="KW-0812">Transmembrane</keyword>
<dbReference type="PRINTS" id="PR00237">
    <property type="entry name" value="GPCRRHODOPSN"/>
</dbReference>
<dbReference type="PROSITE" id="PS00237">
    <property type="entry name" value="G_PROTEIN_RECEP_F1_1"/>
    <property type="match status" value="1"/>
</dbReference>
<feature type="transmembrane region" description="Helical" evidence="14">
    <location>
        <begin position="142"/>
        <end position="163"/>
    </location>
</feature>
<evidence type="ECO:0000313" key="17">
    <source>
        <dbReference type="Proteomes" id="UP000694392"/>
    </source>
</evidence>
<dbReference type="OMA" id="PEYTMIN"/>
<dbReference type="GO" id="GO:0004984">
    <property type="term" value="F:olfactory receptor activity"/>
    <property type="evidence" value="ECO:0007669"/>
    <property type="project" value="InterPro"/>
</dbReference>
<keyword evidence="10" id="KW-1015">Disulfide bond</keyword>
<dbReference type="PANTHER" id="PTHR48001">
    <property type="entry name" value="OLFACTORY RECEPTOR"/>
    <property type="match status" value="1"/>
</dbReference>
<dbReference type="Ensembl" id="ENSSPUT00000000489.1">
    <property type="protein sequence ID" value="ENSSPUP00000000453.1"/>
    <property type="gene ID" value="ENSSPUG00000000400.1"/>
</dbReference>
<evidence type="ECO:0000256" key="9">
    <source>
        <dbReference type="ARBA" id="ARBA00023136"/>
    </source>
</evidence>
<keyword evidence="9 14" id="KW-0472">Membrane</keyword>
<dbReference type="PRINTS" id="PR00245">
    <property type="entry name" value="OLFACTORYR"/>
</dbReference>
<dbReference type="FunFam" id="1.20.1070.10:FF:000082">
    <property type="entry name" value="Olfactory receptor 1A1"/>
    <property type="match status" value="1"/>
</dbReference>
<feature type="transmembrane region" description="Helical" evidence="14">
    <location>
        <begin position="273"/>
        <end position="293"/>
    </location>
</feature>
<feature type="transmembrane region" description="Helical" evidence="14">
    <location>
        <begin position="61"/>
        <end position="80"/>
    </location>
</feature>
<keyword evidence="12 13" id="KW-0807">Transducer</keyword>
<evidence type="ECO:0000256" key="4">
    <source>
        <dbReference type="ARBA" id="ARBA00022606"/>
    </source>
</evidence>